<proteinExistence type="predicted"/>
<keyword evidence="3" id="KW-1185">Reference proteome</keyword>
<reference evidence="4" key="3">
    <citation type="submission" date="2025-04" db="UniProtKB">
        <authorList>
            <consortium name="RefSeq"/>
        </authorList>
    </citation>
    <scope>IDENTIFICATION</scope>
    <source>
        <strain evidence="4">CBS 781.70</strain>
    </source>
</reference>
<evidence type="ECO:0000259" key="1">
    <source>
        <dbReference type="Pfam" id="PF14529"/>
    </source>
</evidence>
<protein>
    <recommendedName>
        <fullName evidence="1">Endonuclease/exonuclease/phosphatase domain-containing protein</fullName>
    </recommendedName>
</protein>
<dbReference type="SUPFAM" id="SSF56219">
    <property type="entry name" value="DNase I-like"/>
    <property type="match status" value="1"/>
</dbReference>
<dbReference type="Gene3D" id="3.60.10.10">
    <property type="entry name" value="Endonuclease/exonuclease/phosphatase"/>
    <property type="match status" value="1"/>
</dbReference>
<dbReference type="InterPro" id="IPR005135">
    <property type="entry name" value="Endo/exonuclease/phosphatase"/>
</dbReference>
<feature type="domain" description="Endonuclease/exonuclease/phosphatase" evidence="1">
    <location>
        <begin position="102"/>
        <end position="177"/>
    </location>
</feature>
<reference evidence="4" key="2">
    <citation type="submission" date="2020-04" db="EMBL/GenBank/DDBJ databases">
        <authorList>
            <consortium name="NCBI Genome Project"/>
        </authorList>
    </citation>
    <scope>NUCLEOTIDE SEQUENCE</scope>
    <source>
        <strain evidence="4">CBS 781.70</strain>
    </source>
</reference>
<dbReference type="Pfam" id="PF14529">
    <property type="entry name" value="Exo_endo_phos_2"/>
    <property type="match status" value="1"/>
</dbReference>
<evidence type="ECO:0000313" key="3">
    <source>
        <dbReference type="Proteomes" id="UP000504638"/>
    </source>
</evidence>
<dbReference type="EMBL" id="ML975200">
    <property type="protein sequence ID" value="KAF1807914.1"/>
    <property type="molecule type" value="Genomic_DNA"/>
</dbReference>
<dbReference type="InterPro" id="IPR036691">
    <property type="entry name" value="Endo/exonu/phosph_ase_sf"/>
</dbReference>
<dbReference type="GeneID" id="54415518"/>
<reference evidence="2 4" key="1">
    <citation type="submission" date="2020-01" db="EMBL/GenBank/DDBJ databases">
        <authorList>
            <consortium name="DOE Joint Genome Institute"/>
            <person name="Haridas S."/>
            <person name="Albert R."/>
            <person name="Binder M."/>
            <person name="Bloem J."/>
            <person name="Labutti K."/>
            <person name="Salamov A."/>
            <person name="Andreopoulos B."/>
            <person name="Baker S.E."/>
            <person name="Barry K."/>
            <person name="Bills G."/>
            <person name="Bluhm B.H."/>
            <person name="Cannon C."/>
            <person name="Castanera R."/>
            <person name="Culley D.E."/>
            <person name="Daum C."/>
            <person name="Ezra D."/>
            <person name="Gonzalez J.B."/>
            <person name="Henrissat B."/>
            <person name="Kuo A."/>
            <person name="Liang C."/>
            <person name="Lipzen A."/>
            <person name="Lutzoni F."/>
            <person name="Magnuson J."/>
            <person name="Mondo S."/>
            <person name="Nolan M."/>
            <person name="Ohm R."/>
            <person name="Pangilinan J."/>
            <person name="Park H.-J."/>
            <person name="Ramirez L."/>
            <person name="Alfaro M."/>
            <person name="Sun H."/>
            <person name="Tritt A."/>
            <person name="Yoshinaga Y."/>
            <person name="Zwiers L.-H."/>
            <person name="Turgeon B.G."/>
            <person name="Goodwin S.B."/>
            <person name="Spatafora J.W."/>
            <person name="Crous P.W."/>
            <person name="Grigoriev I.V."/>
        </authorList>
    </citation>
    <scope>NUCLEOTIDE SEQUENCE</scope>
    <source>
        <strain evidence="2 4">CBS 781.70</strain>
    </source>
</reference>
<dbReference type="AlphaFoldDB" id="A0A6G1FQ33"/>
<name>A0A6G1FQ33_9PEZI</name>
<sequence>MIGTGILQYNCGNANNDKARATFDSIDPTRFPILAIQEPMVAETKPTVTYTPKNFRPSRPIYYGIRVVFFIHDKILLTAWESKRASDHIEWIRVITRDGPLNLVNVYNPPGHVGQPQLEKWPEIAEILCEIGQENVILLGDFNCHYPAWGGTGTLKELKVDYLLLQTEQANLQLLNEQGVIT</sequence>
<gene>
    <name evidence="2 4" type="ORF">P152DRAFT_284084</name>
</gene>
<dbReference type="GO" id="GO:0003824">
    <property type="term" value="F:catalytic activity"/>
    <property type="evidence" value="ECO:0007669"/>
    <property type="project" value="InterPro"/>
</dbReference>
<dbReference type="RefSeq" id="XP_033529545.1">
    <property type="nucleotide sequence ID" value="XM_033674948.1"/>
</dbReference>
<dbReference type="Proteomes" id="UP000504638">
    <property type="component" value="Unplaced"/>
</dbReference>
<organism evidence="2">
    <name type="scientific">Eremomyces bilateralis CBS 781.70</name>
    <dbReference type="NCBI Taxonomy" id="1392243"/>
    <lineage>
        <taxon>Eukaryota</taxon>
        <taxon>Fungi</taxon>
        <taxon>Dikarya</taxon>
        <taxon>Ascomycota</taxon>
        <taxon>Pezizomycotina</taxon>
        <taxon>Dothideomycetes</taxon>
        <taxon>Dothideomycetes incertae sedis</taxon>
        <taxon>Eremomycetales</taxon>
        <taxon>Eremomycetaceae</taxon>
        <taxon>Eremomyces</taxon>
    </lineage>
</organism>
<evidence type="ECO:0000313" key="2">
    <source>
        <dbReference type="EMBL" id="KAF1807914.1"/>
    </source>
</evidence>
<evidence type="ECO:0000313" key="4">
    <source>
        <dbReference type="RefSeq" id="XP_033529545.1"/>
    </source>
</evidence>
<accession>A0A6G1FQ33</accession>
<dbReference type="OrthoDB" id="3695143at2759"/>